<name>E9SDH5_RUMAL</name>
<dbReference type="SUPFAM" id="SSF89550">
    <property type="entry name" value="PHP domain-like"/>
    <property type="match status" value="1"/>
</dbReference>
<keyword evidence="3" id="KW-0378">Hydrolase</keyword>
<reference evidence="6 7" key="1">
    <citation type="submission" date="2011-02" db="EMBL/GenBank/DDBJ databases">
        <authorList>
            <person name="Nelson K.E."/>
            <person name="Sutton G."/>
            <person name="Torralba M."/>
            <person name="Durkin S."/>
            <person name="Harkins D."/>
            <person name="Montgomery R."/>
            <person name="Ziemer C."/>
            <person name="Klaassens E."/>
            <person name="Ocuiv P."/>
            <person name="Morrison M."/>
        </authorList>
    </citation>
    <scope>NUCLEOTIDE SEQUENCE [LARGE SCALE GENOMIC DNA]</scope>
    <source>
        <strain evidence="6 7">8</strain>
    </source>
</reference>
<protein>
    <recommendedName>
        <fullName evidence="2">protein-tyrosine-phosphatase</fullName>
        <ecNumber evidence="2">3.1.3.48</ecNumber>
    </recommendedName>
</protein>
<dbReference type="InterPro" id="IPR016667">
    <property type="entry name" value="Caps_polysacc_synth_CpsB/CapC"/>
</dbReference>
<sequence length="239" mass="27459">MLIDFHSHFLPAIDDGSRNVKESVGILDIMSQSGIDKIIATPHFYCTEQTSDRFIERRDNAFEELKPHLKEGHPQIGFGAEVLYDHSLVNYDKLPDLCIKGTKWLLLEMPYTDLDDKIIDGVEAITNRGDLKVLVAHIERYLNFTSMKRLDRLMHLELIGQINAKSLMSFTSRRRCMKLIEKGYVQVLGSDYHRIGRGDITIDHGFDVITKNKKFDDFAEYAESNGRKILDDEPLDSIL</sequence>
<comment type="catalytic activity">
    <reaction evidence="5">
        <text>O-phospho-L-tyrosyl-[protein] + H2O = L-tyrosyl-[protein] + phosphate</text>
        <dbReference type="Rhea" id="RHEA:10684"/>
        <dbReference type="Rhea" id="RHEA-COMP:10136"/>
        <dbReference type="Rhea" id="RHEA-COMP:20101"/>
        <dbReference type="ChEBI" id="CHEBI:15377"/>
        <dbReference type="ChEBI" id="CHEBI:43474"/>
        <dbReference type="ChEBI" id="CHEBI:46858"/>
        <dbReference type="ChEBI" id="CHEBI:61978"/>
        <dbReference type="EC" id="3.1.3.48"/>
    </reaction>
</comment>
<dbReference type="InterPro" id="IPR016195">
    <property type="entry name" value="Pol/histidinol_Pase-like"/>
</dbReference>
<dbReference type="AlphaFoldDB" id="E9SDH5"/>
<dbReference type="STRING" id="246199.CUS_7171"/>
<organism evidence="6 7">
    <name type="scientific">Ruminococcus albus 8</name>
    <dbReference type="NCBI Taxonomy" id="246199"/>
    <lineage>
        <taxon>Bacteria</taxon>
        <taxon>Bacillati</taxon>
        <taxon>Bacillota</taxon>
        <taxon>Clostridia</taxon>
        <taxon>Eubacteriales</taxon>
        <taxon>Oscillospiraceae</taxon>
        <taxon>Ruminococcus</taxon>
    </lineage>
</organism>
<dbReference type="GO" id="GO:0004725">
    <property type="term" value="F:protein tyrosine phosphatase activity"/>
    <property type="evidence" value="ECO:0007669"/>
    <property type="project" value="UniProtKB-EC"/>
</dbReference>
<dbReference type="OrthoDB" id="9788539at2"/>
<comment type="similarity">
    <text evidence="1">Belongs to the metallo-dependent hydrolases superfamily. CpsB/CapC family.</text>
</comment>
<gene>
    <name evidence="6" type="ORF">CUS_7171</name>
</gene>
<dbReference type="Proteomes" id="UP000004259">
    <property type="component" value="Unassembled WGS sequence"/>
</dbReference>
<accession>E9SDH5</accession>
<evidence type="ECO:0000256" key="3">
    <source>
        <dbReference type="ARBA" id="ARBA00022801"/>
    </source>
</evidence>
<dbReference type="PIRSF" id="PIRSF016557">
    <property type="entry name" value="Caps_synth_CpsB"/>
    <property type="match status" value="1"/>
</dbReference>
<dbReference type="PANTHER" id="PTHR39181">
    <property type="entry name" value="TYROSINE-PROTEIN PHOSPHATASE YWQE"/>
    <property type="match status" value="1"/>
</dbReference>
<evidence type="ECO:0000256" key="4">
    <source>
        <dbReference type="ARBA" id="ARBA00022912"/>
    </source>
</evidence>
<dbReference type="RefSeq" id="WP_002850420.1">
    <property type="nucleotide sequence ID" value="NZ_ADKM02000091.1"/>
</dbReference>
<keyword evidence="7" id="KW-1185">Reference proteome</keyword>
<evidence type="ECO:0000313" key="7">
    <source>
        <dbReference type="Proteomes" id="UP000004259"/>
    </source>
</evidence>
<dbReference type="eggNOG" id="COG4464">
    <property type="taxonomic scope" value="Bacteria"/>
</dbReference>
<proteinExistence type="inferred from homology"/>
<dbReference type="Pfam" id="PF19567">
    <property type="entry name" value="CpsB_CapC"/>
    <property type="match status" value="1"/>
</dbReference>
<comment type="caution">
    <text evidence="6">The sequence shown here is derived from an EMBL/GenBank/DDBJ whole genome shotgun (WGS) entry which is preliminary data.</text>
</comment>
<dbReference type="PANTHER" id="PTHR39181:SF1">
    <property type="entry name" value="TYROSINE-PROTEIN PHOSPHATASE YWQE"/>
    <property type="match status" value="1"/>
</dbReference>
<evidence type="ECO:0000313" key="6">
    <source>
        <dbReference type="EMBL" id="EGC02545.1"/>
    </source>
</evidence>
<keyword evidence="4" id="KW-0904">Protein phosphatase</keyword>
<dbReference type="GO" id="GO:0030145">
    <property type="term" value="F:manganese ion binding"/>
    <property type="evidence" value="ECO:0007669"/>
    <property type="project" value="InterPro"/>
</dbReference>
<dbReference type="EC" id="3.1.3.48" evidence="2"/>
<evidence type="ECO:0000256" key="2">
    <source>
        <dbReference type="ARBA" id="ARBA00013064"/>
    </source>
</evidence>
<evidence type="ECO:0000256" key="1">
    <source>
        <dbReference type="ARBA" id="ARBA00005750"/>
    </source>
</evidence>
<dbReference type="EMBL" id="ADKM02000091">
    <property type="protein sequence ID" value="EGC02545.1"/>
    <property type="molecule type" value="Genomic_DNA"/>
</dbReference>
<dbReference type="Gene3D" id="3.20.20.140">
    <property type="entry name" value="Metal-dependent hydrolases"/>
    <property type="match status" value="1"/>
</dbReference>
<evidence type="ECO:0000256" key="5">
    <source>
        <dbReference type="ARBA" id="ARBA00051722"/>
    </source>
</evidence>